<feature type="domain" description="DUF4604" evidence="2">
    <location>
        <begin position="6"/>
        <end position="188"/>
    </location>
</feature>
<organism evidence="3 4">
    <name type="scientific">Lipomyces starkeyi NRRL Y-11557</name>
    <dbReference type="NCBI Taxonomy" id="675824"/>
    <lineage>
        <taxon>Eukaryota</taxon>
        <taxon>Fungi</taxon>
        <taxon>Dikarya</taxon>
        <taxon>Ascomycota</taxon>
        <taxon>Saccharomycotina</taxon>
        <taxon>Lipomycetes</taxon>
        <taxon>Lipomycetales</taxon>
        <taxon>Lipomycetaceae</taxon>
        <taxon>Lipomyces</taxon>
    </lineage>
</organism>
<feature type="compositionally biased region" description="Basic residues" evidence="1">
    <location>
        <begin position="119"/>
        <end position="128"/>
    </location>
</feature>
<accession>A0A1E3QG33</accession>
<proteinExistence type="predicted"/>
<evidence type="ECO:0000313" key="4">
    <source>
        <dbReference type="Proteomes" id="UP000094385"/>
    </source>
</evidence>
<feature type="region of interest" description="Disordered" evidence="1">
    <location>
        <begin position="1"/>
        <end position="59"/>
    </location>
</feature>
<name>A0A1E3QG33_LIPST</name>
<feature type="region of interest" description="Disordered" evidence="1">
    <location>
        <begin position="74"/>
        <end position="189"/>
    </location>
</feature>
<dbReference type="Pfam" id="PF15377">
    <property type="entry name" value="DUF4604"/>
    <property type="match status" value="1"/>
</dbReference>
<feature type="compositionally biased region" description="Basic and acidic residues" evidence="1">
    <location>
        <begin position="158"/>
        <end position="176"/>
    </location>
</feature>
<keyword evidence="4" id="KW-1185">Reference proteome</keyword>
<evidence type="ECO:0000256" key="1">
    <source>
        <dbReference type="SAM" id="MobiDB-lite"/>
    </source>
</evidence>
<sequence>MSRRHNLSYSAHTPSFLRRLRGELPSEPSTSGKYLEEAPGGKAKDFDSDDETTVPEYIFKGETITKEEFEELQRGKNIEDIKTDRLRRDAEKDNAPVYAPDQTASSKPSANISEFGSRSAKRKVPVKIRRSDSSEEEKNEIALHTKRNKSVPEGKSGATKDERKNKGQMRKSEKSKLSRVQLSFGDDDE</sequence>
<dbReference type="InterPro" id="IPR027911">
    <property type="entry name" value="DUF4604"/>
</dbReference>
<protein>
    <recommendedName>
        <fullName evidence="2">DUF4604 domain-containing protein</fullName>
    </recommendedName>
</protein>
<reference evidence="3 4" key="1">
    <citation type="journal article" date="2016" name="Proc. Natl. Acad. Sci. U.S.A.">
        <title>Comparative genomics of biotechnologically important yeasts.</title>
        <authorList>
            <person name="Riley R."/>
            <person name="Haridas S."/>
            <person name="Wolfe K.H."/>
            <person name="Lopes M.R."/>
            <person name="Hittinger C.T."/>
            <person name="Goeker M."/>
            <person name="Salamov A.A."/>
            <person name="Wisecaver J.H."/>
            <person name="Long T.M."/>
            <person name="Calvey C.H."/>
            <person name="Aerts A.L."/>
            <person name="Barry K.W."/>
            <person name="Choi C."/>
            <person name="Clum A."/>
            <person name="Coughlan A.Y."/>
            <person name="Deshpande S."/>
            <person name="Douglass A.P."/>
            <person name="Hanson S.J."/>
            <person name="Klenk H.-P."/>
            <person name="LaButti K.M."/>
            <person name="Lapidus A."/>
            <person name="Lindquist E.A."/>
            <person name="Lipzen A.M."/>
            <person name="Meier-Kolthoff J.P."/>
            <person name="Ohm R.A."/>
            <person name="Otillar R.P."/>
            <person name="Pangilinan J.L."/>
            <person name="Peng Y."/>
            <person name="Rokas A."/>
            <person name="Rosa C.A."/>
            <person name="Scheuner C."/>
            <person name="Sibirny A.A."/>
            <person name="Slot J.C."/>
            <person name="Stielow J.B."/>
            <person name="Sun H."/>
            <person name="Kurtzman C.P."/>
            <person name="Blackwell M."/>
            <person name="Grigoriev I.V."/>
            <person name="Jeffries T.W."/>
        </authorList>
    </citation>
    <scope>NUCLEOTIDE SEQUENCE [LARGE SCALE GENOMIC DNA]</scope>
    <source>
        <strain evidence="3 4">NRRL Y-11557</strain>
    </source>
</reference>
<evidence type="ECO:0000313" key="3">
    <source>
        <dbReference type="EMBL" id="ODQ76558.1"/>
    </source>
</evidence>
<dbReference type="AlphaFoldDB" id="A0A1E3QG33"/>
<gene>
    <name evidence="3" type="ORF">LIPSTDRAFT_60689</name>
</gene>
<evidence type="ECO:0000259" key="2">
    <source>
        <dbReference type="Pfam" id="PF15377"/>
    </source>
</evidence>
<feature type="compositionally biased region" description="Polar residues" evidence="1">
    <location>
        <begin position="102"/>
        <end position="116"/>
    </location>
</feature>
<dbReference type="EMBL" id="KV454289">
    <property type="protein sequence ID" value="ODQ76558.1"/>
    <property type="molecule type" value="Genomic_DNA"/>
</dbReference>
<feature type="compositionally biased region" description="Basic and acidic residues" evidence="1">
    <location>
        <begin position="74"/>
        <end position="94"/>
    </location>
</feature>
<dbReference type="OrthoDB" id="10344334at2759"/>
<dbReference type="Proteomes" id="UP000094385">
    <property type="component" value="Unassembled WGS sequence"/>
</dbReference>